<evidence type="ECO:0000256" key="2">
    <source>
        <dbReference type="ARBA" id="ARBA00022692"/>
    </source>
</evidence>
<evidence type="ECO:0000256" key="5">
    <source>
        <dbReference type="SAM" id="Phobius"/>
    </source>
</evidence>
<reference evidence="7" key="1">
    <citation type="journal article" date="2016" name="Genome Announc.">
        <title>Draft genome sequences of fungus Aspergillus calidoustus.</title>
        <authorList>
            <person name="Horn F."/>
            <person name="Linde J."/>
            <person name="Mattern D.J."/>
            <person name="Walther G."/>
            <person name="Guthke R."/>
            <person name="Scherlach K."/>
            <person name="Martin K."/>
            <person name="Brakhage A.A."/>
            <person name="Petzke L."/>
            <person name="Valiante V."/>
        </authorList>
    </citation>
    <scope>NUCLEOTIDE SEQUENCE [LARGE SCALE GENOMIC DNA]</scope>
    <source>
        <strain evidence="7">SF006504</strain>
    </source>
</reference>
<protein>
    <submittedName>
        <fullName evidence="6">Uncharacterized protein</fullName>
    </submittedName>
</protein>
<dbReference type="Proteomes" id="UP000054771">
    <property type="component" value="Unassembled WGS sequence"/>
</dbReference>
<dbReference type="Gene3D" id="1.20.58.340">
    <property type="entry name" value="Magnesium transport protein CorA, transmembrane region"/>
    <property type="match status" value="1"/>
</dbReference>
<dbReference type="SUPFAM" id="SSF144083">
    <property type="entry name" value="Magnesium transport protein CorA, transmembrane region"/>
    <property type="match status" value="1"/>
</dbReference>
<feature type="transmembrane region" description="Helical" evidence="5">
    <location>
        <begin position="498"/>
        <end position="518"/>
    </location>
</feature>
<dbReference type="OrthoDB" id="3231000at2759"/>
<evidence type="ECO:0000256" key="4">
    <source>
        <dbReference type="ARBA" id="ARBA00023136"/>
    </source>
</evidence>
<keyword evidence="4 5" id="KW-0472">Membrane</keyword>
<dbReference type="InterPro" id="IPR002523">
    <property type="entry name" value="MgTranspt_CorA/ZnTranspt_ZntB"/>
</dbReference>
<dbReference type="Pfam" id="PF01544">
    <property type="entry name" value="CorA"/>
    <property type="match status" value="1"/>
</dbReference>
<organism evidence="6 7">
    <name type="scientific">Aspergillus calidoustus</name>
    <dbReference type="NCBI Taxonomy" id="454130"/>
    <lineage>
        <taxon>Eukaryota</taxon>
        <taxon>Fungi</taxon>
        <taxon>Dikarya</taxon>
        <taxon>Ascomycota</taxon>
        <taxon>Pezizomycotina</taxon>
        <taxon>Eurotiomycetes</taxon>
        <taxon>Eurotiomycetidae</taxon>
        <taxon>Eurotiales</taxon>
        <taxon>Aspergillaceae</taxon>
        <taxon>Aspergillus</taxon>
        <taxon>Aspergillus subgen. Nidulantes</taxon>
    </lineage>
</organism>
<accession>A0A0U5HAR8</accession>
<dbReference type="OMA" id="DPFYALH"/>
<sequence>MASRATAHDYAQTILLHSRTTPDLSLFPGHNYRTLANFLYQPYAALTKNGSVALSPQTQHKPLVVLYKYTKNSVLHQLQYEPTPAGLENLDTDTAPACDAGKVLFFNGFVPPEWLNLIGSRYRVDPEFFRQHLRFMQPERQLDLPGLYSTSRNIIRLPLISIGTWTLDQPLRGRGSLAQQRSIARDKTRSYLKGLGATTPGGQSIVRGVMVNDEAYFTVEQELNICVETKDGGWTALCWLDGDLDLDATVFNPTQQDGNDVTSIPRQSHWILPTYLHRPRIALVGPALVEPHHVGNQQPWRGYASISKLYGRLLDPYCAHQDPFYALTELFAISAFSVNQGLNLIEQSMDSQTTTSISDMQASLENLRQSKTFVRAQMSQLQTILGFIETQGPPGAKWPRATAAKQRELIAAAATELSLDYSHLHKRATTLLERISSESEWLMHRAMLNESQRAFSQGSRVARLTFLAFLFIPLSFTSSVFGMNVVEFVGRDQADLSIWSWVVLSVVVFSGSLLLWWWEGVQRHALALQGRFGKGDARTEHKQGD</sequence>
<keyword evidence="2 5" id="KW-0812">Transmembrane</keyword>
<dbReference type="GO" id="GO:0046873">
    <property type="term" value="F:metal ion transmembrane transporter activity"/>
    <property type="evidence" value="ECO:0007669"/>
    <property type="project" value="InterPro"/>
</dbReference>
<dbReference type="EMBL" id="CDMC01000024">
    <property type="protein sequence ID" value="CEL11284.1"/>
    <property type="molecule type" value="Genomic_DNA"/>
</dbReference>
<dbReference type="AlphaFoldDB" id="A0A0U5HAR8"/>
<keyword evidence="3 5" id="KW-1133">Transmembrane helix</keyword>
<dbReference type="STRING" id="454130.A0A0U5HAR8"/>
<comment type="subcellular location">
    <subcellularLocation>
        <location evidence="1">Membrane</location>
        <topology evidence="1">Multi-pass membrane protein</topology>
    </subcellularLocation>
</comment>
<evidence type="ECO:0000256" key="1">
    <source>
        <dbReference type="ARBA" id="ARBA00004141"/>
    </source>
</evidence>
<dbReference type="GO" id="GO:0016020">
    <property type="term" value="C:membrane"/>
    <property type="evidence" value="ECO:0007669"/>
    <property type="project" value="UniProtKB-SubCell"/>
</dbReference>
<feature type="transmembrane region" description="Helical" evidence="5">
    <location>
        <begin position="461"/>
        <end position="486"/>
    </location>
</feature>
<evidence type="ECO:0000313" key="6">
    <source>
        <dbReference type="EMBL" id="CEL11284.1"/>
    </source>
</evidence>
<proteinExistence type="predicted"/>
<gene>
    <name evidence="6" type="ORF">ASPCAL14387</name>
</gene>
<keyword evidence="7" id="KW-1185">Reference proteome</keyword>
<evidence type="ECO:0000313" key="7">
    <source>
        <dbReference type="Proteomes" id="UP000054771"/>
    </source>
</evidence>
<dbReference type="InterPro" id="IPR045863">
    <property type="entry name" value="CorA_TM1_TM2"/>
</dbReference>
<evidence type="ECO:0000256" key="3">
    <source>
        <dbReference type="ARBA" id="ARBA00022989"/>
    </source>
</evidence>
<name>A0A0U5HAR8_ASPCI</name>